<gene>
    <name evidence="2" type="ORF">SEMRO_1457_G274310.2</name>
</gene>
<evidence type="ECO:0000256" key="1">
    <source>
        <dbReference type="SAM" id="MobiDB-lite"/>
    </source>
</evidence>
<dbReference type="AlphaFoldDB" id="A0A9N8HRZ5"/>
<feature type="region of interest" description="Disordered" evidence="1">
    <location>
        <begin position="1"/>
        <end position="25"/>
    </location>
</feature>
<feature type="compositionally biased region" description="Polar residues" evidence="1">
    <location>
        <begin position="1"/>
        <end position="11"/>
    </location>
</feature>
<sequence length="510" mass="57881">MSASDSDTQPPSKKAKGTANSTTCNNITKHRQDLREALGNQDATEVVRILTAHPALAMEKILMEDLYDKGAFPLLLLFKFPPPSLVQVEHVKAVGDLMVGGVPSSRALPTMEGEIRSPSFLQFACQECQQGIAPGVLQYLIDKCPLAPRLVEGFHQTLFPPNHSEELPIHKHLRSDTPQLHNIRALVEAYPDCLKEESPKGMGQLCLNLALQNPNCPVPILEYLIQRWTERGGVRCVKIFSLPRRRPTSLLPLRPTANDQPPTIDEERTSIILEDLLPHVHEEFDCCFEPFLSDAFVLLLTGLANLSNIRLKWLTLNVRNVRVLHERHCNAMIHIIGDNPNIACFRISGRRMQLQCEPFLEALKTNTNLEFLAYDGCFSHPTRIIRRNDNNNDSNNHRQNNDTNIGERREAAELALEAVFQDHNKTLAKLFLTNLRFIRGNVEHLVRMNRFGRAMIHQSDMKPREFVALFLLAVSNEEDPELKNELVRQSILYGLLREVPALWVKHATCR</sequence>
<evidence type="ECO:0000313" key="3">
    <source>
        <dbReference type="Proteomes" id="UP001153069"/>
    </source>
</evidence>
<comment type="caution">
    <text evidence="2">The sequence shown here is derived from an EMBL/GenBank/DDBJ whole genome shotgun (WGS) entry which is preliminary data.</text>
</comment>
<feature type="region of interest" description="Disordered" evidence="1">
    <location>
        <begin position="386"/>
        <end position="405"/>
    </location>
</feature>
<accession>A0A9N8HRZ5</accession>
<organism evidence="2 3">
    <name type="scientific">Seminavis robusta</name>
    <dbReference type="NCBI Taxonomy" id="568900"/>
    <lineage>
        <taxon>Eukaryota</taxon>
        <taxon>Sar</taxon>
        <taxon>Stramenopiles</taxon>
        <taxon>Ochrophyta</taxon>
        <taxon>Bacillariophyta</taxon>
        <taxon>Bacillariophyceae</taxon>
        <taxon>Bacillariophycidae</taxon>
        <taxon>Naviculales</taxon>
        <taxon>Naviculaceae</taxon>
        <taxon>Seminavis</taxon>
    </lineage>
</organism>
<reference evidence="2" key="1">
    <citation type="submission" date="2020-06" db="EMBL/GenBank/DDBJ databases">
        <authorList>
            <consortium name="Plant Systems Biology data submission"/>
        </authorList>
    </citation>
    <scope>NUCLEOTIDE SEQUENCE</scope>
    <source>
        <strain evidence="2">D6</strain>
    </source>
</reference>
<proteinExistence type="predicted"/>
<dbReference type="Proteomes" id="UP001153069">
    <property type="component" value="Unassembled WGS sequence"/>
</dbReference>
<name>A0A9N8HRZ5_9STRA</name>
<keyword evidence="3" id="KW-1185">Reference proteome</keyword>
<evidence type="ECO:0000313" key="2">
    <source>
        <dbReference type="EMBL" id="CAB9523796.1"/>
    </source>
</evidence>
<dbReference type="EMBL" id="CAICTM010001455">
    <property type="protein sequence ID" value="CAB9523796.1"/>
    <property type="molecule type" value="Genomic_DNA"/>
</dbReference>
<protein>
    <submittedName>
        <fullName evidence="2">Uncharacterized protein</fullName>
    </submittedName>
</protein>